<keyword evidence="3" id="KW-1185">Reference proteome</keyword>
<gene>
    <name evidence="2" type="ORF">POCTA_138.1.T0030514</name>
</gene>
<comment type="caution">
    <text evidence="2">The sequence shown here is derived from an EMBL/GenBank/DDBJ whole genome shotgun (WGS) entry which is preliminary data.</text>
</comment>
<evidence type="ECO:0000313" key="2">
    <source>
        <dbReference type="EMBL" id="CAD8132571.1"/>
    </source>
</evidence>
<dbReference type="Proteomes" id="UP000683925">
    <property type="component" value="Unassembled WGS sequence"/>
</dbReference>
<proteinExistence type="predicted"/>
<organism evidence="2 3">
    <name type="scientific">Paramecium octaurelia</name>
    <dbReference type="NCBI Taxonomy" id="43137"/>
    <lineage>
        <taxon>Eukaryota</taxon>
        <taxon>Sar</taxon>
        <taxon>Alveolata</taxon>
        <taxon>Ciliophora</taxon>
        <taxon>Intramacronucleata</taxon>
        <taxon>Oligohymenophorea</taxon>
        <taxon>Peniculida</taxon>
        <taxon>Parameciidae</taxon>
        <taxon>Paramecium</taxon>
    </lineage>
</organism>
<evidence type="ECO:0000313" key="3">
    <source>
        <dbReference type="Proteomes" id="UP000683925"/>
    </source>
</evidence>
<protein>
    <submittedName>
        <fullName evidence="2">Uncharacterized protein</fullName>
    </submittedName>
</protein>
<name>A0A8S1RU83_PAROT</name>
<keyword evidence="1" id="KW-0175">Coiled coil</keyword>
<sequence length="334" mass="39613">MKKAKMMLFQKSNSSNCENDVNFLKNQSQYTPSLNIKCNKHGKKIILLNLDTNQTSNSRKVCIDCICENVLIYYTSSLHEATKRWKEYQIKTQISIKEYIQHKNFNNTKFLKYLMILKIQLFIQNLQYIPFYYKYTSFLHEQINKLKSLESKLNKLEENNIIEDSIYDLDEDQIDEIVRTLSQSDLNAVQLNSFQSYSQCLKSDSSQQQSNFILQEATIYNQTYSQDQEEELFTDEDFSDLDEYIAKFQTNSAQLKKINQIQKELKLKQLELEQIQLEKQTADQNQQQQLMELKKISDDYAEEIVNLKIQKQEIKENLNQNKIKTNSKIQAQEQ</sequence>
<feature type="coiled-coil region" evidence="1">
    <location>
        <begin position="258"/>
        <end position="324"/>
    </location>
</feature>
<accession>A0A8S1RU83</accession>
<dbReference type="EMBL" id="CAJJDP010000001">
    <property type="protein sequence ID" value="CAD8132571.1"/>
    <property type="molecule type" value="Genomic_DNA"/>
</dbReference>
<evidence type="ECO:0000256" key="1">
    <source>
        <dbReference type="SAM" id="Coils"/>
    </source>
</evidence>
<reference evidence="2" key="1">
    <citation type="submission" date="2021-01" db="EMBL/GenBank/DDBJ databases">
        <authorList>
            <consortium name="Genoscope - CEA"/>
            <person name="William W."/>
        </authorList>
    </citation>
    <scope>NUCLEOTIDE SEQUENCE</scope>
</reference>
<dbReference type="AlphaFoldDB" id="A0A8S1RU83"/>
<dbReference type="OrthoDB" id="323624at2759"/>